<feature type="compositionally biased region" description="Basic and acidic residues" evidence="1">
    <location>
        <begin position="126"/>
        <end position="144"/>
    </location>
</feature>
<accession>A0A6J4LPP6</accession>
<feature type="compositionally biased region" description="Basic and acidic residues" evidence="1">
    <location>
        <begin position="198"/>
        <end position="220"/>
    </location>
</feature>
<name>A0A6J4LPP6_9ACTN</name>
<organism evidence="2">
    <name type="scientific">uncultured Friedmanniella sp</name>
    <dbReference type="NCBI Taxonomy" id="335381"/>
    <lineage>
        <taxon>Bacteria</taxon>
        <taxon>Bacillati</taxon>
        <taxon>Actinomycetota</taxon>
        <taxon>Actinomycetes</taxon>
        <taxon>Propionibacteriales</taxon>
        <taxon>Nocardioidaceae</taxon>
        <taxon>Friedmanniella</taxon>
        <taxon>environmental samples</taxon>
    </lineage>
</organism>
<dbReference type="AlphaFoldDB" id="A0A6J4LPP6"/>
<feature type="compositionally biased region" description="Gly residues" evidence="1">
    <location>
        <begin position="257"/>
        <end position="266"/>
    </location>
</feature>
<feature type="compositionally biased region" description="Basic residues" evidence="1">
    <location>
        <begin position="22"/>
        <end position="55"/>
    </location>
</feature>
<proteinExistence type="predicted"/>
<feature type="non-terminal residue" evidence="2">
    <location>
        <position position="1"/>
    </location>
</feature>
<reference evidence="2" key="1">
    <citation type="submission" date="2020-02" db="EMBL/GenBank/DDBJ databases">
        <authorList>
            <person name="Meier V. D."/>
        </authorList>
    </citation>
    <scope>NUCLEOTIDE SEQUENCE</scope>
    <source>
        <strain evidence="2">AVDCRST_MAG61</strain>
    </source>
</reference>
<feature type="compositionally biased region" description="Gly residues" evidence="1">
    <location>
        <begin position="146"/>
        <end position="160"/>
    </location>
</feature>
<feature type="compositionally biased region" description="Basic residues" evidence="1">
    <location>
        <begin position="237"/>
        <end position="251"/>
    </location>
</feature>
<dbReference type="EMBL" id="CADCTT010000398">
    <property type="protein sequence ID" value="CAA9337852.1"/>
    <property type="molecule type" value="Genomic_DNA"/>
</dbReference>
<feature type="compositionally biased region" description="Low complexity" evidence="1">
    <location>
        <begin position="111"/>
        <end position="125"/>
    </location>
</feature>
<sequence>GRAGHGTQSLQPRGAGRGGAGRGRRRRRRSRPSHRRRPGLHRPAAPRRRRGHRLPARSAGPRPGHPAVGRGRRPRRASPPGRHSLRLPGAQCGPLSGLRGGGTDAHRAGEAGRPGPARGRLCRPAGRGDRHLRAGNDGARRDEPAGQGGGLRRGPTGAGRGRAVRPLRAGPDRPGRAQLPAALGQRRFLLVRRRPRDPHRDAGSGRLLRRADRGTARDRAPAGVDGSAAQSRDRVRARLRGANSQRHRRHPERTARPGGGTGPGGL</sequence>
<feature type="compositionally biased region" description="Polar residues" evidence="1">
    <location>
        <begin position="1"/>
        <end position="11"/>
    </location>
</feature>
<protein>
    <submittedName>
        <fullName evidence="2">Uncharacterized protein</fullName>
    </submittedName>
</protein>
<feature type="non-terminal residue" evidence="2">
    <location>
        <position position="266"/>
    </location>
</feature>
<gene>
    <name evidence="2" type="ORF">AVDCRST_MAG61-3252</name>
</gene>
<evidence type="ECO:0000313" key="2">
    <source>
        <dbReference type="EMBL" id="CAA9337852.1"/>
    </source>
</evidence>
<evidence type="ECO:0000256" key="1">
    <source>
        <dbReference type="SAM" id="MobiDB-lite"/>
    </source>
</evidence>
<feature type="compositionally biased region" description="Low complexity" evidence="1">
    <location>
        <begin position="56"/>
        <end position="69"/>
    </location>
</feature>
<feature type="region of interest" description="Disordered" evidence="1">
    <location>
        <begin position="1"/>
        <end position="266"/>
    </location>
</feature>